<keyword evidence="5" id="KW-0472">Membrane</keyword>
<dbReference type="InterPro" id="IPR011012">
    <property type="entry name" value="Longin-like_dom_sf"/>
</dbReference>
<keyword evidence="4" id="KW-0653">Protein transport</keyword>
<evidence type="ECO:0000256" key="4">
    <source>
        <dbReference type="ARBA" id="ARBA00022927"/>
    </source>
</evidence>
<evidence type="ECO:0000256" key="3">
    <source>
        <dbReference type="ARBA" id="ARBA00022448"/>
    </source>
</evidence>
<dbReference type="GO" id="GO:0032259">
    <property type="term" value="P:methylation"/>
    <property type="evidence" value="ECO:0007669"/>
    <property type="project" value="UniProtKB-KW"/>
</dbReference>
<dbReference type="GO" id="GO:0016192">
    <property type="term" value="P:vesicle-mediated transport"/>
    <property type="evidence" value="ECO:0007669"/>
    <property type="project" value="InterPro"/>
</dbReference>
<comment type="caution">
    <text evidence="8">The sequence shown here is derived from an EMBL/GenBank/DDBJ whole genome shotgun (WGS) entry which is preliminary data.</text>
</comment>
<dbReference type="GO" id="GO:0030117">
    <property type="term" value="C:membrane coat"/>
    <property type="evidence" value="ECO:0007669"/>
    <property type="project" value="InterPro"/>
</dbReference>
<dbReference type="InterPro" id="IPR022775">
    <property type="entry name" value="AP_mu_sigma_su"/>
</dbReference>
<dbReference type="AlphaFoldDB" id="A0A6A2ZNZ9"/>
<proteinExistence type="inferred from homology"/>
<evidence type="ECO:0000256" key="6">
    <source>
        <dbReference type="SAM" id="MobiDB-lite"/>
    </source>
</evidence>
<comment type="similarity">
    <text evidence="2">Belongs to the adaptor complexes small subunit family.</text>
</comment>
<evidence type="ECO:0000256" key="2">
    <source>
        <dbReference type="ARBA" id="ARBA00006972"/>
    </source>
</evidence>
<reference evidence="8" key="1">
    <citation type="submission" date="2019-09" db="EMBL/GenBank/DDBJ databases">
        <title>Draft genome information of white flower Hibiscus syriacus.</title>
        <authorList>
            <person name="Kim Y.-M."/>
        </authorList>
    </citation>
    <scope>NUCLEOTIDE SEQUENCE [LARGE SCALE GENOMIC DNA]</scope>
    <source>
        <strain evidence="8">YM2019G1</strain>
    </source>
</reference>
<evidence type="ECO:0000259" key="7">
    <source>
        <dbReference type="Pfam" id="PF01217"/>
    </source>
</evidence>
<keyword evidence="8" id="KW-0489">Methyltransferase</keyword>
<organism evidence="8 9">
    <name type="scientific">Hibiscus syriacus</name>
    <name type="common">Rose of Sharon</name>
    <dbReference type="NCBI Taxonomy" id="106335"/>
    <lineage>
        <taxon>Eukaryota</taxon>
        <taxon>Viridiplantae</taxon>
        <taxon>Streptophyta</taxon>
        <taxon>Embryophyta</taxon>
        <taxon>Tracheophyta</taxon>
        <taxon>Spermatophyta</taxon>
        <taxon>Magnoliopsida</taxon>
        <taxon>eudicotyledons</taxon>
        <taxon>Gunneridae</taxon>
        <taxon>Pentapetalae</taxon>
        <taxon>rosids</taxon>
        <taxon>malvids</taxon>
        <taxon>Malvales</taxon>
        <taxon>Malvaceae</taxon>
        <taxon>Malvoideae</taxon>
        <taxon>Hibiscus</taxon>
    </lineage>
</organism>
<dbReference type="PROSITE" id="PS00989">
    <property type="entry name" value="CLAT_ADAPTOR_S"/>
    <property type="match status" value="1"/>
</dbReference>
<keyword evidence="9" id="KW-1185">Reference proteome</keyword>
<accession>A0A6A2ZNZ9</accession>
<dbReference type="GO" id="GO:0012505">
    <property type="term" value="C:endomembrane system"/>
    <property type="evidence" value="ECO:0007669"/>
    <property type="project" value="UniProtKB-SubCell"/>
</dbReference>
<evidence type="ECO:0000256" key="5">
    <source>
        <dbReference type="ARBA" id="ARBA00023136"/>
    </source>
</evidence>
<feature type="compositionally biased region" description="Polar residues" evidence="6">
    <location>
        <begin position="1"/>
        <end position="23"/>
    </location>
</feature>
<evidence type="ECO:0000313" key="9">
    <source>
        <dbReference type="Proteomes" id="UP000436088"/>
    </source>
</evidence>
<dbReference type="SUPFAM" id="SSF64356">
    <property type="entry name" value="SNARE-like"/>
    <property type="match status" value="1"/>
</dbReference>
<name>A0A6A2ZNZ9_HIBSY</name>
<dbReference type="GO" id="GO:0008168">
    <property type="term" value="F:methyltransferase activity"/>
    <property type="evidence" value="ECO:0007669"/>
    <property type="project" value="UniProtKB-KW"/>
</dbReference>
<dbReference type="EMBL" id="VEPZ02001120">
    <property type="protein sequence ID" value="KAE8693276.1"/>
    <property type="molecule type" value="Genomic_DNA"/>
</dbReference>
<dbReference type="Gene3D" id="3.30.450.60">
    <property type="match status" value="1"/>
</dbReference>
<dbReference type="GO" id="GO:0006886">
    <property type="term" value="P:intracellular protein transport"/>
    <property type="evidence" value="ECO:0007669"/>
    <property type="project" value="InterPro"/>
</dbReference>
<keyword evidence="8" id="KW-0808">Transferase</keyword>
<dbReference type="InterPro" id="IPR000804">
    <property type="entry name" value="Clathrin_sm-chain_CS"/>
</dbReference>
<dbReference type="Proteomes" id="UP000436088">
    <property type="component" value="Unassembled WGS sequence"/>
</dbReference>
<sequence length="329" mass="36214">MSSSSPHLIGVTSRQPHSPTSSRAPLEPHVSIRFNIEFEVGDEVCKSVTVTLAPNVTDAAIPTRPMPEPSSRIFSFQPLSPPLDKALTRAGEKSLRKEAANHNHCLDRTDICFCICGFAAPTPSVVSFFSPPFISQNHLTGSVPTSSSSREAILFDTVLFAPPKSQSCRPENDSRLVYKHFATLYFVFVFDSSENELAMLDVIQDASRMFVNLTLCSITASWLLPEVLNILTWNPVLLMLHSIPGWLEAASNAITLIPKSASGWLSSLLRKKETSVKSWLWGWLEEGMSHRKGGEEETGKEGVKELKKGVVVGSYRPCGLSHCLTEEMP</sequence>
<feature type="region of interest" description="Disordered" evidence="6">
    <location>
        <begin position="1"/>
        <end position="26"/>
    </location>
</feature>
<keyword evidence="3" id="KW-0813">Transport</keyword>
<feature type="domain" description="AP complex mu/sigma subunit" evidence="7">
    <location>
        <begin position="170"/>
        <end position="205"/>
    </location>
</feature>
<dbReference type="Pfam" id="PF01217">
    <property type="entry name" value="Clat_adaptor_s"/>
    <property type="match status" value="1"/>
</dbReference>
<evidence type="ECO:0000256" key="1">
    <source>
        <dbReference type="ARBA" id="ARBA00004308"/>
    </source>
</evidence>
<gene>
    <name evidence="8" type="ORF">F3Y22_tig00110813pilonHSYRG00051</name>
</gene>
<comment type="subcellular location">
    <subcellularLocation>
        <location evidence="1">Endomembrane system</location>
    </subcellularLocation>
</comment>
<evidence type="ECO:0000313" key="8">
    <source>
        <dbReference type="EMBL" id="KAE8693276.1"/>
    </source>
</evidence>
<protein>
    <submittedName>
        <fullName evidence="8">Methyltransferase family protein</fullName>
    </submittedName>
</protein>